<reference evidence="1 2" key="1">
    <citation type="submission" date="2017-01" db="EMBL/GenBank/DDBJ databases">
        <title>Comparative genomic analysis of Brazilian Leptospira santarosai.</title>
        <authorList>
            <person name="Moreno L.Z."/>
            <person name="Miraglia F."/>
            <person name="Kremer F.S."/>
            <person name="Eslabao M.R."/>
            <person name="Lilenbaum W."/>
            <person name="Dellagostin O.A."/>
            <person name="Moreno A.M."/>
        </authorList>
    </citation>
    <scope>NUCLEOTIDE SEQUENCE [LARGE SCALE GENOMIC DNA]</scope>
    <source>
        <strain evidence="1 2">M52/8-19</strain>
    </source>
</reference>
<dbReference type="Proteomes" id="UP000189337">
    <property type="component" value="Unassembled WGS sequence"/>
</dbReference>
<organism evidence="1 2">
    <name type="scientific">Leptospira santarosai</name>
    <dbReference type="NCBI Taxonomy" id="28183"/>
    <lineage>
        <taxon>Bacteria</taxon>
        <taxon>Pseudomonadati</taxon>
        <taxon>Spirochaetota</taxon>
        <taxon>Spirochaetia</taxon>
        <taxon>Leptospirales</taxon>
        <taxon>Leptospiraceae</taxon>
        <taxon>Leptospira</taxon>
    </lineage>
</organism>
<dbReference type="AlphaFoldDB" id="A0AB73LVR5"/>
<comment type="caution">
    <text evidence="1">The sequence shown here is derived from an EMBL/GenBank/DDBJ whole genome shotgun (WGS) entry which is preliminary data.</text>
</comment>
<evidence type="ECO:0000313" key="1">
    <source>
        <dbReference type="EMBL" id="ONF90142.1"/>
    </source>
</evidence>
<name>A0AB73LVR5_9LEPT</name>
<sequence>MLGLDSIRFDSILKRVVGTFFLNSRMFPRIVLQSFIKSIFLVRSFLANDPAFYNSSNKGLKKV</sequence>
<dbReference type="EMBL" id="MTSU01000045">
    <property type="protein sequence ID" value="ONF90142.1"/>
    <property type="molecule type" value="Genomic_DNA"/>
</dbReference>
<accession>A0AB73LVR5</accession>
<protein>
    <submittedName>
        <fullName evidence="1">Uncharacterized protein</fullName>
    </submittedName>
</protein>
<gene>
    <name evidence="1" type="ORF">BWD14_20940</name>
</gene>
<evidence type="ECO:0000313" key="2">
    <source>
        <dbReference type="Proteomes" id="UP000189337"/>
    </source>
</evidence>
<proteinExistence type="predicted"/>